<evidence type="ECO:0000313" key="2">
    <source>
        <dbReference type="EMBL" id="HIT39284.1"/>
    </source>
</evidence>
<accession>A0A9D1GFH1</accession>
<sequence>MSKETPNGMIHNNFSVNTTIVGNINAASDIRIDGSLQGNIECAGKVIIGEQSRIQGNIIAANAEINGKVNGNLSIQDVLTLKATSNIEGDIATQVLIIEPKAVFNGSCKMQDSKRAGKEGK</sequence>
<dbReference type="PANTHER" id="PTHR35024:SF4">
    <property type="entry name" value="POLYMER-FORMING CYTOSKELETAL PROTEIN"/>
    <property type="match status" value="1"/>
</dbReference>
<name>A0A9D1GFH1_9BACT</name>
<dbReference type="EMBL" id="DVKT01000034">
    <property type="protein sequence ID" value="HIT39284.1"/>
    <property type="molecule type" value="Genomic_DNA"/>
</dbReference>
<evidence type="ECO:0000313" key="3">
    <source>
        <dbReference type="Proteomes" id="UP000886722"/>
    </source>
</evidence>
<protein>
    <submittedName>
        <fullName evidence="2">Polymer-forming cytoskeletal protein</fullName>
    </submittedName>
</protein>
<comment type="similarity">
    <text evidence="1">Belongs to the bactofilin family.</text>
</comment>
<evidence type="ECO:0000256" key="1">
    <source>
        <dbReference type="ARBA" id="ARBA00044755"/>
    </source>
</evidence>
<gene>
    <name evidence="2" type="ORF">IAD06_04520</name>
</gene>
<dbReference type="InterPro" id="IPR007607">
    <property type="entry name" value="BacA/B"/>
</dbReference>
<reference evidence="2" key="1">
    <citation type="submission" date="2020-10" db="EMBL/GenBank/DDBJ databases">
        <authorList>
            <person name="Gilroy R."/>
        </authorList>
    </citation>
    <scope>NUCLEOTIDE SEQUENCE</scope>
    <source>
        <strain evidence="2">21143</strain>
    </source>
</reference>
<dbReference type="PANTHER" id="PTHR35024">
    <property type="entry name" value="HYPOTHETICAL CYTOSOLIC PROTEIN"/>
    <property type="match status" value="1"/>
</dbReference>
<comment type="caution">
    <text evidence="2">The sequence shown here is derived from an EMBL/GenBank/DDBJ whole genome shotgun (WGS) entry which is preliminary data.</text>
</comment>
<reference evidence="2" key="2">
    <citation type="journal article" date="2021" name="PeerJ">
        <title>Extensive microbial diversity within the chicken gut microbiome revealed by metagenomics and culture.</title>
        <authorList>
            <person name="Gilroy R."/>
            <person name="Ravi A."/>
            <person name="Getino M."/>
            <person name="Pursley I."/>
            <person name="Horton D.L."/>
            <person name="Alikhan N.F."/>
            <person name="Baker D."/>
            <person name="Gharbi K."/>
            <person name="Hall N."/>
            <person name="Watson M."/>
            <person name="Adriaenssens E.M."/>
            <person name="Foster-Nyarko E."/>
            <person name="Jarju S."/>
            <person name="Secka A."/>
            <person name="Antonio M."/>
            <person name="Oren A."/>
            <person name="Chaudhuri R.R."/>
            <person name="La Ragione R."/>
            <person name="Hildebrand F."/>
            <person name="Pallen M.J."/>
        </authorList>
    </citation>
    <scope>NUCLEOTIDE SEQUENCE</scope>
    <source>
        <strain evidence="2">21143</strain>
    </source>
</reference>
<dbReference type="AlphaFoldDB" id="A0A9D1GFH1"/>
<organism evidence="2 3">
    <name type="scientific">Candidatus Caccoplasma intestinavium</name>
    <dbReference type="NCBI Taxonomy" id="2840716"/>
    <lineage>
        <taxon>Bacteria</taxon>
        <taxon>Pseudomonadati</taxon>
        <taxon>Bacteroidota</taxon>
        <taxon>Bacteroidia</taxon>
        <taxon>Bacteroidales</taxon>
        <taxon>Bacteroidaceae</taxon>
        <taxon>Bacteroidaceae incertae sedis</taxon>
        <taxon>Candidatus Caccoplasma</taxon>
    </lineage>
</organism>
<proteinExistence type="inferred from homology"/>
<dbReference type="Proteomes" id="UP000886722">
    <property type="component" value="Unassembled WGS sequence"/>
</dbReference>
<dbReference type="Pfam" id="PF04519">
    <property type="entry name" value="Bactofilin"/>
    <property type="match status" value="1"/>
</dbReference>